<dbReference type="InterPro" id="IPR007309">
    <property type="entry name" value="TFIIIC_Bblock-bd"/>
</dbReference>
<dbReference type="InterPro" id="IPR044210">
    <property type="entry name" value="Tfc3-like"/>
</dbReference>
<feature type="domain" description="DUF7599" evidence="9">
    <location>
        <begin position="396"/>
        <end position="473"/>
    </location>
</feature>
<feature type="region of interest" description="Disordered" evidence="6">
    <location>
        <begin position="874"/>
        <end position="893"/>
    </location>
</feature>
<comment type="subcellular location">
    <subcellularLocation>
        <location evidence="1">Nucleus</location>
    </subcellularLocation>
</comment>
<evidence type="ECO:0000256" key="3">
    <source>
        <dbReference type="ARBA" id="ARBA00023125"/>
    </source>
</evidence>
<dbReference type="GO" id="GO:0006384">
    <property type="term" value="P:transcription initiation at RNA polymerase III promoter"/>
    <property type="evidence" value="ECO:0007669"/>
    <property type="project" value="InterPro"/>
</dbReference>
<dbReference type="PANTHER" id="PTHR15180">
    <property type="entry name" value="GENERAL TRANSCRIPTION FACTOR 3C POLYPEPTIDE 1"/>
    <property type="match status" value="1"/>
</dbReference>
<evidence type="ECO:0000259" key="7">
    <source>
        <dbReference type="Pfam" id="PF04182"/>
    </source>
</evidence>
<feature type="domain" description="Transcription factor tau subunit sfc3/Tfc3 C-terminal" evidence="8">
    <location>
        <begin position="1634"/>
        <end position="1990"/>
    </location>
</feature>
<dbReference type="Pfam" id="PF04182">
    <property type="entry name" value="B-block_TFIIIC"/>
    <property type="match status" value="1"/>
</dbReference>
<evidence type="ECO:0000256" key="4">
    <source>
        <dbReference type="ARBA" id="ARBA00023163"/>
    </source>
</evidence>
<gene>
    <name evidence="10" type="ORF">INT47_005320</name>
</gene>
<accession>A0A8H7V598</accession>
<evidence type="ECO:0000256" key="2">
    <source>
        <dbReference type="ARBA" id="ARBA00022553"/>
    </source>
</evidence>
<evidence type="ECO:0000256" key="1">
    <source>
        <dbReference type="ARBA" id="ARBA00004123"/>
    </source>
</evidence>
<protein>
    <recommendedName>
        <fullName evidence="12">B-block binding subunit of TFIIIC domain-containing protein</fullName>
    </recommendedName>
</protein>
<dbReference type="InterPro" id="IPR046488">
    <property type="entry name" value="Sfc3/Tfc3_C"/>
</dbReference>
<reference evidence="10" key="1">
    <citation type="submission" date="2020-12" db="EMBL/GenBank/DDBJ databases">
        <title>Metabolic potential, ecology and presence of endohyphal bacteria is reflected in genomic diversity of Mucoromycotina.</title>
        <authorList>
            <person name="Muszewska A."/>
            <person name="Okrasinska A."/>
            <person name="Steczkiewicz K."/>
            <person name="Drgas O."/>
            <person name="Orlowska M."/>
            <person name="Perlinska-Lenart U."/>
            <person name="Aleksandrzak-Piekarczyk T."/>
            <person name="Szatraj K."/>
            <person name="Zielenkiewicz U."/>
            <person name="Pilsyk S."/>
            <person name="Malc E."/>
            <person name="Mieczkowski P."/>
            <person name="Kruszewska J.S."/>
            <person name="Biernat P."/>
            <person name="Pawlowska J."/>
        </authorList>
    </citation>
    <scope>NUCLEOTIDE SEQUENCE</scope>
    <source>
        <strain evidence="10">WA0000017839</strain>
    </source>
</reference>
<feature type="region of interest" description="Disordered" evidence="6">
    <location>
        <begin position="912"/>
        <end position="959"/>
    </location>
</feature>
<organism evidence="10 11">
    <name type="scientific">Mucor saturninus</name>
    <dbReference type="NCBI Taxonomy" id="64648"/>
    <lineage>
        <taxon>Eukaryota</taxon>
        <taxon>Fungi</taxon>
        <taxon>Fungi incertae sedis</taxon>
        <taxon>Mucoromycota</taxon>
        <taxon>Mucoromycotina</taxon>
        <taxon>Mucoromycetes</taxon>
        <taxon>Mucorales</taxon>
        <taxon>Mucorineae</taxon>
        <taxon>Mucoraceae</taxon>
        <taxon>Mucor</taxon>
    </lineage>
</organism>
<feature type="compositionally biased region" description="Basic residues" evidence="6">
    <location>
        <begin position="129"/>
        <end position="164"/>
    </location>
</feature>
<comment type="caution">
    <text evidence="10">The sequence shown here is derived from an EMBL/GenBank/DDBJ whole genome shotgun (WGS) entry which is preliminary data.</text>
</comment>
<feature type="compositionally biased region" description="Polar residues" evidence="6">
    <location>
        <begin position="86"/>
        <end position="97"/>
    </location>
</feature>
<evidence type="ECO:0000259" key="9">
    <source>
        <dbReference type="Pfam" id="PF24538"/>
    </source>
</evidence>
<dbReference type="GO" id="GO:0000127">
    <property type="term" value="C:transcription factor TFIIIC complex"/>
    <property type="evidence" value="ECO:0007669"/>
    <property type="project" value="InterPro"/>
</dbReference>
<dbReference type="GO" id="GO:0042791">
    <property type="term" value="P:5S class rRNA transcription by RNA polymerase III"/>
    <property type="evidence" value="ECO:0007669"/>
    <property type="project" value="TreeGrafter"/>
</dbReference>
<dbReference type="Pfam" id="PF24538">
    <property type="entry name" value="DUF7599"/>
    <property type="match status" value="1"/>
</dbReference>
<proteinExistence type="predicted"/>
<dbReference type="GO" id="GO:0005634">
    <property type="term" value="C:nucleus"/>
    <property type="evidence" value="ECO:0007669"/>
    <property type="project" value="UniProtKB-SubCell"/>
</dbReference>
<dbReference type="PANTHER" id="PTHR15180:SF1">
    <property type="entry name" value="GENERAL TRANSCRIPTION FACTOR 3C POLYPEPTIDE 1"/>
    <property type="match status" value="1"/>
</dbReference>
<dbReference type="Proteomes" id="UP000603453">
    <property type="component" value="Unassembled WGS sequence"/>
</dbReference>
<evidence type="ECO:0000313" key="11">
    <source>
        <dbReference type="Proteomes" id="UP000603453"/>
    </source>
</evidence>
<feature type="region of interest" description="Disordered" evidence="6">
    <location>
        <begin position="1012"/>
        <end position="1039"/>
    </location>
</feature>
<dbReference type="EMBL" id="JAEPRD010000033">
    <property type="protein sequence ID" value="KAG2206002.1"/>
    <property type="molecule type" value="Genomic_DNA"/>
</dbReference>
<name>A0A8H7V598_9FUNG</name>
<sequence length="2249" mass="253446">MLDILLSRLKEEIAIDGTSGSSIETVWEYVEIISKDIANKAGTSITPLVDDKYKSFIWNYLKLEGDLEFYENIEVVNQAPAIETTNQANTVSTNHQGPENAMDIDDGLIDNIGTKSVKAPESEVLFGVSKKRKGPPTSKKKTAAKKKAKSKPKPKPKKKKKSSAKLKAGNSDDDFEGGSESAISSSEESDFEQDTSDNEDSEDSEGEDSDEDSESEKHKQQSKPTTTPKQHKNATGKPKTISDNAVFSQIDISDCNFEHITEKYGDRLYITGSAEFQERQLYVGLPPGVVLSPNLVIILKEIIKTRSKGLFQANVTKALNIDARSTGHYCKSLEEKGAIVRNGVSTNKIRTNICTHVRFVGKSQVIDIADEDVETVPYNVSSKGKAYSQVGIRDALIDLIKDSPDEAMLSEDVLRALGFNSTRKLVRKWFNRVIDELCSKGYIRKSDLKVDGKGLRRRCLHLLKTPTSNEKNEDLPMDPLEFPIKIKTMKEDVPILHVLIDSSLESQILQVLLASGENGATQREIGFALNLDEHRILYKLLERMVEMKDAGLQRYGALRFLEFEGRQRRYRYFTYKSYKMKYENLEIELPPLPAELDESTFYHNDYFIDLPHSQKEFQRYIKKTRNVGSLRINAKKGVNPTTLEKKKGRPKKIAIEGQPAPEKSPYVRKAAKAAASKNIGSSDAETASTSVICGPTVPAPEANVTIPSETFPISEAIVSNVSISEGASTLTATTSQSSQSRPVVHKLNLARIFDPPKRGRAEDVGEEVAKKAKHIQKTSGEAIIQAIPANVEQVVISEDDSSGVHLNGHTPDKSMDIDKISSVESASACEPIPSPNSAPMTVIEDKTIAKSTVATEPLPAVDLNIVTDAPISTQHVSAKGKDKKKAAATTPTRKLRTRTIADYFKKACAKVTDEPEMADTSEQVAITHNPKTTPVASSSSASSDETDSTNNASVPGIILPEPTTIASDRTTLLSDPVVVTSENSPTEMSEMSMDVSQNAGVDSGVDTIMPTTSQSLSPKDSDVSLTESPTHIGTTDVTEPANSIGQRKYISSVPPVIKTFTQPLAGFKAGYSHNRPEQVNVYMEARAKILLALLQDEPMWEMNKDLMDAYLVKAKELNGDFKYTVCNKTLWRSATLLSKRNEAQTITINAPLLYGGFNVRKLLIRNDIDLEGPECKNFQARLIERRALQTNRSIPRSFDTTTEPVESLEGRITRLRSKLQGLEDGHNTFEATKLKEHIGELSYNAHKFKARRTGNNLMASWQIRAMQFGWIRSKMLRVKLLYTEMYNLMMKNESLPGVDKEKRCISTVTFVTNMRVGTVCKMIGVYDPSQKLLNYLGDSAHMDVICSDLPVDIRKELLSDTNRFRGKLRSLLYGLEYLELAKSTTFDNDDKDRYRHLAISYHLPRVVSIKDRRRIGQPVIREHTLDSQVDVTLFWSELKYSCTQLTDEIPEDEMETPPTDPKAYEYWKGMYHMNNWTVCSVLARNQRKILNSYVDKIKGTTPLENTSICTSIAEEIDMPLQDIRKYYIKVETAMSQKREHRARKAVEAKLFPIKRRIVGKRSRNYGGRRVINLSSTRAFNSHDKMKNLGLDAKFEKGGTHEPLEGEDTYLDNLKSTPVIIGAPNIVDLRARRNKRMVWSDEEDDLLVYCYIIMRQRTRSLIRWHRVNQIFSTKPPGAGRHRIAKLLVNPVRAEQVESASILWSRFYVEGLQREEIEDPDPCEIINFDLLSLLAYFLKRLNENDTHTQTNILPKNVSDIPRFFDYHYNDVEKKAFCFENVYFEKATMVQRLSLLNLRTFTGRKLFDSDTDVPLSEIEYEDEIESRQLRIVMGYAMMSLMTPTEVYDPFFAYAIISSYSSDLFDLAVLKMRERNCLIKSKRERSVPGTKFSMSARFNTLMCGVFPLSLFKQAQEYDKYLSSQSGKNRIAPEFISSGMMACILDLISDNKMNVVMANRESKLKTFKTMSFSNRLTNRSLTVFEMDVEKTELTQIDPIKLDPKETKITCLDELKLEVEFGHFLKSKDSNTGALLKAIVSALKIRGGLGLTLYQLKVQIGSEYDDDAIRRGIHLLESNDPAFISPVGFGALRYVTIENIGTWSINTKEFLRIDPLAINSEVQNFKKNFDHIEKKAIILPNIWTDVNGNRTDLIVRDCKKVLVEYVMRRPGTSEAHIHDRFQAAFERTALHNLLDVLVNENLLKRVQVTQCSDQKTRKSIFSRNHNLKCSNDVTIEEVARTFYFVQPNPSANALN</sequence>
<dbReference type="InterPro" id="IPR056020">
    <property type="entry name" value="DUF7599"/>
</dbReference>
<keyword evidence="4" id="KW-0804">Transcription</keyword>
<feature type="region of interest" description="Disordered" evidence="6">
    <location>
        <begin position="123"/>
        <end position="241"/>
    </location>
</feature>
<evidence type="ECO:0000256" key="5">
    <source>
        <dbReference type="ARBA" id="ARBA00023242"/>
    </source>
</evidence>
<dbReference type="OrthoDB" id="68020at2759"/>
<dbReference type="Pfam" id="PF20222">
    <property type="entry name" value="DUF6581"/>
    <property type="match status" value="1"/>
</dbReference>
<keyword evidence="3" id="KW-0238">DNA-binding</keyword>
<evidence type="ECO:0008006" key="12">
    <source>
        <dbReference type="Google" id="ProtNLM"/>
    </source>
</evidence>
<keyword evidence="5" id="KW-0539">Nucleus</keyword>
<feature type="compositionally biased region" description="Acidic residues" evidence="6">
    <location>
        <begin position="187"/>
        <end position="214"/>
    </location>
</feature>
<keyword evidence="11" id="KW-1185">Reference proteome</keyword>
<feature type="region of interest" description="Disordered" evidence="6">
    <location>
        <begin position="86"/>
        <end position="107"/>
    </location>
</feature>
<evidence type="ECO:0000256" key="6">
    <source>
        <dbReference type="SAM" id="MobiDB-lite"/>
    </source>
</evidence>
<evidence type="ECO:0000313" key="10">
    <source>
        <dbReference type="EMBL" id="KAG2206002.1"/>
    </source>
</evidence>
<evidence type="ECO:0000259" key="8">
    <source>
        <dbReference type="Pfam" id="PF20222"/>
    </source>
</evidence>
<feature type="compositionally biased region" description="Polar residues" evidence="6">
    <location>
        <begin position="920"/>
        <end position="935"/>
    </location>
</feature>
<feature type="domain" description="B-block binding subunit of TFIIIC" evidence="7">
    <location>
        <begin position="298"/>
        <end position="360"/>
    </location>
</feature>
<keyword evidence="2" id="KW-0597">Phosphoprotein</keyword>
<dbReference type="GO" id="GO:0003677">
    <property type="term" value="F:DNA binding"/>
    <property type="evidence" value="ECO:0007669"/>
    <property type="project" value="UniProtKB-KW"/>
</dbReference>